<organism evidence="1">
    <name type="scientific">Arundo donax</name>
    <name type="common">Giant reed</name>
    <name type="synonym">Donax arundinaceus</name>
    <dbReference type="NCBI Taxonomy" id="35708"/>
    <lineage>
        <taxon>Eukaryota</taxon>
        <taxon>Viridiplantae</taxon>
        <taxon>Streptophyta</taxon>
        <taxon>Embryophyta</taxon>
        <taxon>Tracheophyta</taxon>
        <taxon>Spermatophyta</taxon>
        <taxon>Magnoliopsida</taxon>
        <taxon>Liliopsida</taxon>
        <taxon>Poales</taxon>
        <taxon>Poaceae</taxon>
        <taxon>PACMAD clade</taxon>
        <taxon>Arundinoideae</taxon>
        <taxon>Arundineae</taxon>
        <taxon>Arundo</taxon>
    </lineage>
</organism>
<accession>A0A0A9HMP8</accession>
<proteinExistence type="predicted"/>
<dbReference type="AlphaFoldDB" id="A0A0A9HMP8"/>
<name>A0A0A9HMP8_ARUDO</name>
<reference evidence="1" key="2">
    <citation type="journal article" date="2015" name="Data Brief">
        <title>Shoot transcriptome of the giant reed, Arundo donax.</title>
        <authorList>
            <person name="Barrero R.A."/>
            <person name="Guerrero F.D."/>
            <person name="Moolhuijzen P."/>
            <person name="Goolsby J.A."/>
            <person name="Tidwell J."/>
            <person name="Bellgard S.E."/>
            <person name="Bellgard M.I."/>
        </authorList>
    </citation>
    <scope>NUCLEOTIDE SEQUENCE</scope>
    <source>
        <tissue evidence="1">Shoot tissue taken approximately 20 cm above the soil surface</tissue>
    </source>
</reference>
<reference evidence="1" key="1">
    <citation type="submission" date="2014-09" db="EMBL/GenBank/DDBJ databases">
        <authorList>
            <person name="Magalhaes I.L.F."/>
            <person name="Oliveira U."/>
            <person name="Santos F.R."/>
            <person name="Vidigal T.H.D.A."/>
            <person name="Brescovit A.D."/>
            <person name="Santos A.J."/>
        </authorList>
    </citation>
    <scope>NUCLEOTIDE SEQUENCE</scope>
    <source>
        <tissue evidence="1">Shoot tissue taken approximately 20 cm above the soil surface</tissue>
    </source>
</reference>
<dbReference type="EMBL" id="GBRH01161765">
    <property type="protein sequence ID" value="JAE36131.1"/>
    <property type="molecule type" value="Transcribed_RNA"/>
</dbReference>
<evidence type="ECO:0000313" key="1">
    <source>
        <dbReference type="EMBL" id="JAE36131.1"/>
    </source>
</evidence>
<sequence length="27" mass="2820">MPPRTLASSSSPSVYHCPESAAAFIRG</sequence>
<protein>
    <submittedName>
        <fullName evidence="1">Uncharacterized protein</fullName>
    </submittedName>
</protein>